<dbReference type="Proteomes" id="UP001596409">
    <property type="component" value="Unassembled WGS sequence"/>
</dbReference>
<feature type="compositionally biased region" description="Basic and acidic residues" evidence="1">
    <location>
        <begin position="50"/>
        <end position="68"/>
    </location>
</feature>
<dbReference type="Pfam" id="PF11387">
    <property type="entry name" value="DUF2795"/>
    <property type="match status" value="1"/>
</dbReference>
<protein>
    <submittedName>
        <fullName evidence="2">DUF2795 domain-containing protein</fullName>
    </submittedName>
</protein>
<accession>A0ABW2EID6</accession>
<gene>
    <name evidence="2" type="ORF">ACFQMH_41215</name>
</gene>
<proteinExistence type="predicted"/>
<evidence type="ECO:0000256" key="1">
    <source>
        <dbReference type="SAM" id="MobiDB-lite"/>
    </source>
</evidence>
<reference evidence="3" key="1">
    <citation type="journal article" date="2019" name="Int. J. Syst. Evol. Microbiol.">
        <title>The Global Catalogue of Microorganisms (GCM) 10K type strain sequencing project: providing services to taxonomists for standard genome sequencing and annotation.</title>
        <authorList>
            <consortium name="The Broad Institute Genomics Platform"/>
            <consortium name="The Broad Institute Genome Sequencing Center for Infectious Disease"/>
            <person name="Wu L."/>
            <person name="Ma J."/>
        </authorList>
    </citation>
    <scope>NUCLEOTIDE SEQUENCE [LARGE SCALE GENOMIC DNA]</scope>
    <source>
        <strain evidence="3">JCM 4855</strain>
    </source>
</reference>
<dbReference type="InterPro" id="IPR021527">
    <property type="entry name" value="DUF2795"/>
</dbReference>
<name>A0ABW2EID6_9ACTN</name>
<dbReference type="EMBL" id="JBHSYM010000111">
    <property type="protein sequence ID" value="MFC7018000.1"/>
    <property type="molecule type" value="Genomic_DNA"/>
</dbReference>
<feature type="compositionally biased region" description="Basic and acidic residues" evidence="1">
    <location>
        <begin position="90"/>
        <end position="105"/>
    </location>
</feature>
<dbReference type="RefSeq" id="WP_189874572.1">
    <property type="nucleotide sequence ID" value="NZ_BMWA01000014.1"/>
</dbReference>
<comment type="caution">
    <text evidence="2">The sequence shown here is derived from an EMBL/GenBank/DDBJ whole genome shotgun (WGS) entry which is preliminary data.</text>
</comment>
<evidence type="ECO:0000313" key="3">
    <source>
        <dbReference type="Proteomes" id="UP001596409"/>
    </source>
</evidence>
<evidence type="ECO:0000313" key="2">
    <source>
        <dbReference type="EMBL" id="MFC7018000.1"/>
    </source>
</evidence>
<feature type="region of interest" description="Disordered" evidence="1">
    <location>
        <begin position="43"/>
        <end position="105"/>
    </location>
</feature>
<sequence length="105" mass="11413">MAHATVDDVLSALKNVDFPADKPHLLEAARSADASGEVMSALRGIPAETYRNRDDIVHSIRTDPDSDLGHSPAQRGEQARQGGKPGLSQHLREVPKPPVEEELDR</sequence>
<keyword evidence="3" id="KW-1185">Reference proteome</keyword>
<organism evidence="2 3">
    <name type="scientific">Streptomyces viridiviolaceus</name>
    <dbReference type="NCBI Taxonomy" id="68282"/>
    <lineage>
        <taxon>Bacteria</taxon>
        <taxon>Bacillati</taxon>
        <taxon>Actinomycetota</taxon>
        <taxon>Actinomycetes</taxon>
        <taxon>Kitasatosporales</taxon>
        <taxon>Streptomycetaceae</taxon>
        <taxon>Streptomyces</taxon>
    </lineage>
</organism>